<dbReference type="Pfam" id="PF04277">
    <property type="entry name" value="OAD_gamma"/>
    <property type="match status" value="1"/>
</dbReference>
<keyword evidence="3 6" id="KW-0812">Transmembrane</keyword>
<evidence type="ECO:0000256" key="5">
    <source>
        <dbReference type="ARBA" id="ARBA00023136"/>
    </source>
</evidence>
<sequence length="127" mass="13477">MLTNLTTLALTSEQLTGGIVLMIVGMGVVFSALILLLWAIKLMHAMLNKPAPAPAVAAASVPVASAKAASDEIEPETLVVIAAAVAAIVRKPHRIRRVDSLTAQQAGSNWARHGRRAIMTSHRPTRR</sequence>
<evidence type="ECO:0000256" key="2">
    <source>
        <dbReference type="ARBA" id="ARBA00022475"/>
    </source>
</evidence>
<name>A0A517YYU6_9BACT</name>
<evidence type="ECO:0000313" key="8">
    <source>
        <dbReference type="Proteomes" id="UP000317369"/>
    </source>
</evidence>
<comment type="subcellular location">
    <subcellularLocation>
        <location evidence="1">Cell membrane</location>
    </subcellularLocation>
</comment>
<dbReference type="PROSITE" id="PS00430">
    <property type="entry name" value="TONB_DEPENDENT_REC_1"/>
    <property type="match status" value="1"/>
</dbReference>
<evidence type="ECO:0000256" key="1">
    <source>
        <dbReference type="ARBA" id="ARBA00004236"/>
    </source>
</evidence>
<keyword evidence="4 6" id="KW-1133">Transmembrane helix</keyword>
<protein>
    <submittedName>
        <fullName evidence="7">Oxaloacetate decarboxylase subunit gamma</fullName>
    </submittedName>
</protein>
<dbReference type="InterPro" id="IPR010916">
    <property type="entry name" value="TonB_box_CS"/>
</dbReference>
<keyword evidence="8" id="KW-1185">Reference proteome</keyword>
<dbReference type="GO" id="GO:0036376">
    <property type="term" value="P:sodium ion export across plasma membrane"/>
    <property type="evidence" value="ECO:0007669"/>
    <property type="project" value="InterPro"/>
</dbReference>
<dbReference type="InterPro" id="IPR005899">
    <property type="entry name" value="Na_pump_deCOase"/>
</dbReference>
<dbReference type="NCBIfam" id="TIGR01195">
    <property type="entry name" value="oadG_fam"/>
    <property type="match status" value="1"/>
</dbReference>
<dbReference type="EMBL" id="CP036425">
    <property type="protein sequence ID" value="QDU35387.1"/>
    <property type="molecule type" value="Genomic_DNA"/>
</dbReference>
<evidence type="ECO:0000256" key="4">
    <source>
        <dbReference type="ARBA" id="ARBA00022989"/>
    </source>
</evidence>
<dbReference type="RefSeq" id="WP_145080655.1">
    <property type="nucleotide sequence ID" value="NZ_CP036425.1"/>
</dbReference>
<feature type="transmembrane region" description="Helical" evidence="6">
    <location>
        <begin position="20"/>
        <end position="40"/>
    </location>
</feature>
<reference evidence="7 8" key="1">
    <citation type="submission" date="2019-02" db="EMBL/GenBank/DDBJ databases">
        <title>Deep-cultivation of Planctomycetes and their phenomic and genomic characterization uncovers novel biology.</title>
        <authorList>
            <person name="Wiegand S."/>
            <person name="Jogler M."/>
            <person name="Boedeker C."/>
            <person name="Pinto D."/>
            <person name="Vollmers J."/>
            <person name="Rivas-Marin E."/>
            <person name="Kohn T."/>
            <person name="Peeters S.H."/>
            <person name="Heuer A."/>
            <person name="Rast P."/>
            <person name="Oberbeckmann S."/>
            <person name="Bunk B."/>
            <person name="Jeske O."/>
            <person name="Meyerdierks A."/>
            <person name="Storesund J.E."/>
            <person name="Kallscheuer N."/>
            <person name="Luecker S."/>
            <person name="Lage O.M."/>
            <person name="Pohl T."/>
            <person name="Merkel B.J."/>
            <person name="Hornburger P."/>
            <person name="Mueller R.-W."/>
            <person name="Bruemmer F."/>
            <person name="Labrenz M."/>
            <person name="Spormann A.M."/>
            <person name="Op den Camp H."/>
            <person name="Overmann J."/>
            <person name="Amann R."/>
            <person name="Jetten M.S.M."/>
            <person name="Mascher T."/>
            <person name="Medema M.H."/>
            <person name="Devos D.P."/>
            <person name="Kaster A.-K."/>
            <person name="Ovreas L."/>
            <person name="Rohde M."/>
            <person name="Galperin M.Y."/>
            <person name="Jogler C."/>
        </authorList>
    </citation>
    <scope>NUCLEOTIDE SEQUENCE [LARGE SCALE GENOMIC DNA]</scope>
    <source>
        <strain evidence="7 8">KS4</strain>
    </source>
</reference>
<dbReference type="GO" id="GO:0015081">
    <property type="term" value="F:sodium ion transmembrane transporter activity"/>
    <property type="evidence" value="ECO:0007669"/>
    <property type="project" value="InterPro"/>
</dbReference>
<accession>A0A517YYU6</accession>
<evidence type="ECO:0000313" key="7">
    <source>
        <dbReference type="EMBL" id="QDU35387.1"/>
    </source>
</evidence>
<dbReference type="GO" id="GO:0005886">
    <property type="term" value="C:plasma membrane"/>
    <property type="evidence" value="ECO:0007669"/>
    <property type="project" value="UniProtKB-SubCell"/>
</dbReference>
<evidence type="ECO:0000256" key="6">
    <source>
        <dbReference type="SAM" id="Phobius"/>
    </source>
</evidence>
<organism evidence="7 8">
    <name type="scientific">Poriferisphaera corsica</name>
    <dbReference type="NCBI Taxonomy" id="2528020"/>
    <lineage>
        <taxon>Bacteria</taxon>
        <taxon>Pseudomonadati</taxon>
        <taxon>Planctomycetota</taxon>
        <taxon>Phycisphaerae</taxon>
        <taxon>Phycisphaerales</taxon>
        <taxon>Phycisphaeraceae</taxon>
        <taxon>Poriferisphaera</taxon>
    </lineage>
</organism>
<dbReference type="Proteomes" id="UP000317369">
    <property type="component" value="Chromosome"/>
</dbReference>
<evidence type="ECO:0000256" key="3">
    <source>
        <dbReference type="ARBA" id="ARBA00022692"/>
    </source>
</evidence>
<proteinExistence type="predicted"/>
<gene>
    <name evidence="7" type="ORF">KS4_34680</name>
</gene>
<dbReference type="KEGG" id="pcor:KS4_34680"/>
<dbReference type="AlphaFoldDB" id="A0A517YYU6"/>
<keyword evidence="5 6" id="KW-0472">Membrane</keyword>
<keyword evidence="2" id="KW-1003">Cell membrane</keyword>